<evidence type="ECO:0000313" key="2">
    <source>
        <dbReference type="Proteomes" id="UP000315736"/>
    </source>
</evidence>
<evidence type="ECO:0000313" key="1">
    <source>
        <dbReference type="EMBL" id="TSE20592.1"/>
    </source>
</evidence>
<dbReference type="RefSeq" id="WP_143889965.1">
    <property type="nucleotide sequence ID" value="NZ_VJNB01000003.1"/>
</dbReference>
<proteinExistence type="predicted"/>
<keyword evidence="2" id="KW-1185">Reference proteome</keyword>
<gene>
    <name evidence="1" type="ORF">Talka_00944</name>
</gene>
<dbReference type="Proteomes" id="UP000315736">
    <property type="component" value="Unassembled WGS sequence"/>
</dbReference>
<accession>A0A554WAK9</accession>
<dbReference type="EMBL" id="VJNB01000003">
    <property type="protein sequence ID" value="TSE20592.1"/>
    <property type="molecule type" value="Genomic_DNA"/>
</dbReference>
<sequence length="126" mass="13725">MPVKLAADPGQAPIVAPAAPGEFARAFRLPPEDAVRYMQGRDAVRVSYDWHELWHDEHARAFTVSRLARADLLSDLRAMLEKSVAGDLSRRDWHRAVAAGAGRGAVGKPGRDGACQGRGAVCRVRR</sequence>
<protein>
    <submittedName>
        <fullName evidence="1">Uncharacterized protein</fullName>
    </submittedName>
</protein>
<comment type="caution">
    <text evidence="1">The sequence shown here is derived from an EMBL/GenBank/DDBJ whole genome shotgun (WGS) entry which is preliminary data.</text>
</comment>
<name>A0A554WAK9_9BURK</name>
<dbReference type="AlphaFoldDB" id="A0A554WAK9"/>
<reference evidence="1 2" key="1">
    <citation type="submission" date="2019-07" db="EMBL/GenBank/DDBJ databases">
        <title>Tepidimonas alkaliphilus YIM 72238 draft genome.</title>
        <authorList>
            <person name="Da Costa M.S."/>
            <person name="Froufe H.J.C."/>
            <person name="Egas C."/>
            <person name="Albuquerque L."/>
        </authorList>
    </citation>
    <scope>NUCLEOTIDE SEQUENCE [LARGE SCALE GENOMIC DNA]</scope>
    <source>
        <strain evidence="1 2">YIM 72238</strain>
    </source>
</reference>
<organism evidence="1 2">
    <name type="scientific">Tepidimonas alkaliphilus</name>
    <dbReference type="NCBI Taxonomy" id="2588942"/>
    <lineage>
        <taxon>Bacteria</taxon>
        <taxon>Pseudomonadati</taxon>
        <taxon>Pseudomonadota</taxon>
        <taxon>Betaproteobacteria</taxon>
        <taxon>Burkholderiales</taxon>
        <taxon>Tepidimonas</taxon>
    </lineage>
</organism>
<dbReference type="OrthoDB" id="9813502at2"/>